<evidence type="ECO:0000256" key="5">
    <source>
        <dbReference type="ARBA" id="ARBA00023212"/>
    </source>
</evidence>
<feature type="compositionally biased region" description="Basic and acidic residues" evidence="6">
    <location>
        <begin position="61"/>
        <end position="74"/>
    </location>
</feature>
<keyword evidence="5" id="KW-0206">Cytoskeleton</keyword>
<gene>
    <name evidence="7" type="ORF">NEMVEDRAFT_v1g220648</name>
</gene>
<feature type="region of interest" description="Disordered" evidence="6">
    <location>
        <begin position="1"/>
        <end position="24"/>
    </location>
</feature>
<feature type="compositionally biased region" description="Basic and acidic residues" evidence="6">
    <location>
        <begin position="81"/>
        <end position="90"/>
    </location>
</feature>
<dbReference type="STRING" id="45351.A7T0X6"/>
<feature type="compositionally biased region" description="Basic and acidic residues" evidence="6">
    <location>
        <begin position="13"/>
        <end position="23"/>
    </location>
</feature>
<accession>A7T0X6</accession>
<evidence type="ECO:0000256" key="4">
    <source>
        <dbReference type="ARBA" id="ARBA00022490"/>
    </source>
</evidence>
<dbReference type="PANTHER" id="PTHR46321:SF1">
    <property type="entry name" value="KIF-BINDING PROTEIN"/>
    <property type="match status" value="1"/>
</dbReference>
<dbReference type="InterPro" id="IPR022083">
    <property type="entry name" value="KBP"/>
</dbReference>
<dbReference type="PANTHER" id="PTHR46321">
    <property type="entry name" value="KIF1-BINDING PROTEIN"/>
    <property type="match status" value="1"/>
</dbReference>
<evidence type="ECO:0000256" key="1">
    <source>
        <dbReference type="ARBA" id="ARBA00004245"/>
    </source>
</evidence>
<dbReference type="OMA" id="EVARCWI"/>
<evidence type="ECO:0000256" key="3">
    <source>
        <dbReference type="ARBA" id="ARBA00016840"/>
    </source>
</evidence>
<evidence type="ECO:0000256" key="6">
    <source>
        <dbReference type="SAM" id="MobiDB-lite"/>
    </source>
</evidence>
<keyword evidence="4" id="KW-0963">Cytoplasm</keyword>
<dbReference type="FunCoup" id="A7T0X6">
    <property type="interactions" value="302"/>
</dbReference>
<dbReference type="HOGENOM" id="CLU_019859_0_0_1"/>
<name>A7T0X6_NEMVE</name>
<keyword evidence="8" id="KW-1185">Reference proteome</keyword>
<protein>
    <recommendedName>
        <fullName evidence="3">KIF-binding protein</fullName>
    </recommendedName>
</protein>
<proteinExistence type="inferred from homology"/>
<dbReference type="Proteomes" id="UP000001593">
    <property type="component" value="Unassembled WGS sequence"/>
</dbReference>
<comment type="subcellular location">
    <subcellularLocation>
        <location evidence="1">Cytoplasm</location>
        <location evidence="1">Cytoskeleton</location>
    </subcellularLocation>
</comment>
<evidence type="ECO:0000313" key="7">
    <source>
        <dbReference type="EMBL" id="EDO30384.1"/>
    </source>
</evidence>
<dbReference type="InParanoid" id="A7T0X6"/>
<reference evidence="7 8" key="1">
    <citation type="journal article" date="2007" name="Science">
        <title>Sea anemone genome reveals ancestral eumetazoan gene repertoire and genomic organization.</title>
        <authorList>
            <person name="Putnam N.H."/>
            <person name="Srivastava M."/>
            <person name="Hellsten U."/>
            <person name="Dirks B."/>
            <person name="Chapman J."/>
            <person name="Salamov A."/>
            <person name="Terry A."/>
            <person name="Shapiro H."/>
            <person name="Lindquist E."/>
            <person name="Kapitonov V.V."/>
            <person name="Jurka J."/>
            <person name="Genikhovich G."/>
            <person name="Grigoriev I.V."/>
            <person name="Lucas S.M."/>
            <person name="Steele R.E."/>
            <person name="Finnerty J.R."/>
            <person name="Technau U."/>
            <person name="Martindale M.Q."/>
            <person name="Rokhsar D.S."/>
        </authorList>
    </citation>
    <scope>NUCLEOTIDE SEQUENCE [LARGE SCALE GENOMIC DNA]</scope>
    <source>
        <strain evidence="8">CH2 X CH6</strain>
    </source>
</reference>
<dbReference type="Pfam" id="PF12309">
    <property type="entry name" value="KBP_C"/>
    <property type="match status" value="2"/>
</dbReference>
<feature type="region of interest" description="Disordered" evidence="6">
    <location>
        <begin position="44"/>
        <end position="90"/>
    </location>
</feature>
<dbReference type="PhylomeDB" id="A7T0X6"/>
<evidence type="ECO:0000256" key="2">
    <source>
        <dbReference type="ARBA" id="ARBA00010305"/>
    </source>
</evidence>
<organism evidence="7 8">
    <name type="scientific">Nematostella vectensis</name>
    <name type="common">Starlet sea anemone</name>
    <dbReference type="NCBI Taxonomy" id="45351"/>
    <lineage>
        <taxon>Eukaryota</taxon>
        <taxon>Metazoa</taxon>
        <taxon>Cnidaria</taxon>
        <taxon>Anthozoa</taxon>
        <taxon>Hexacorallia</taxon>
        <taxon>Actiniaria</taxon>
        <taxon>Edwardsiidae</taxon>
        <taxon>Nematostella</taxon>
    </lineage>
</organism>
<comment type="similarity">
    <text evidence="2">Belongs to the KIF-binding protein family.</text>
</comment>
<dbReference type="AlphaFoldDB" id="A7T0X6"/>
<dbReference type="GO" id="GO:0005856">
    <property type="term" value="C:cytoskeleton"/>
    <property type="evidence" value="ECO:0007669"/>
    <property type="project" value="UniProtKB-SubCell"/>
</dbReference>
<sequence>DVTWLTCPETDGEFERQKKEKLPQTKADIARCWAKYCLNVIRREDFEDEEDEENNEENKEDLESKNEEENRDKGSCTSEPADEKGDEKNPLRFESLEVTSYEQSVPDKVVSGFEEAREIFKQGQRWLTQAKEYYELDGHVSDYVQIEQDVSQLYKELAKLETDKERKCKMHKRRVDVLCAVLADSMKQKQVLPETYDDDIVRPALVSHFCVARLHGKIICSETRTKVDNLQKSLELYKYVVNYCDSHPGLPVAVFKDELEISREMTGLLPLKMAKIMAQSS</sequence>
<dbReference type="EMBL" id="DS470058">
    <property type="protein sequence ID" value="EDO30384.1"/>
    <property type="molecule type" value="Genomic_DNA"/>
</dbReference>
<evidence type="ECO:0000313" key="8">
    <source>
        <dbReference type="Proteomes" id="UP000001593"/>
    </source>
</evidence>
<dbReference type="eggNOG" id="ENOG502QPZT">
    <property type="taxonomic scope" value="Eukaryota"/>
</dbReference>
<feature type="compositionally biased region" description="Acidic residues" evidence="6">
    <location>
        <begin position="46"/>
        <end position="60"/>
    </location>
</feature>
<feature type="non-terminal residue" evidence="7">
    <location>
        <position position="1"/>
    </location>
</feature>